<dbReference type="CDD" id="cd00586">
    <property type="entry name" value="4HBT"/>
    <property type="match status" value="1"/>
</dbReference>
<keyword evidence="4" id="KW-1185">Reference proteome</keyword>
<dbReference type="GO" id="GO:0047617">
    <property type="term" value="F:fatty acyl-CoA hydrolase activity"/>
    <property type="evidence" value="ECO:0007669"/>
    <property type="project" value="TreeGrafter"/>
</dbReference>
<dbReference type="PIRSF" id="PIRSF003230">
    <property type="entry name" value="YbgC"/>
    <property type="match status" value="1"/>
</dbReference>
<dbReference type="Pfam" id="PF13279">
    <property type="entry name" value="4HBT_2"/>
    <property type="match status" value="1"/>
</dbReference>
<protein>
    <submittedName>
        <fullName evidence="3">4-hydroxybenzoyl-CoA thioesterase</fullName>
    </submittedName>
</protein>
<dbReference type="PANTHER" id="PTHR31793">
    <property type="entry name" value="4-HYDROXYBENZOYL-COA THIOESTERASE FAMILY MEMBER"/>
    <property type="match status" value="1"/>
</dbReference>
<reference evidence="3" key="2">
    <citation type="submission" date="2020-09" db="EMBL/GenBank/DDBJ databases">
        <authorList>
            <person name="Sun Q."/>
            <person name="Zhou Y."/>
        </authorList>
    </citation>
    <scope>NUCLEOTIDE SEQUENCE</scope>
    <source>
        <strain evidence="3">CGMCC 1.15758</strain>
    </source>
</reference>
<dbReference type="InterPro" id="IPR050563">
    <property type="entry name" value="4-hydroxybenzoyl-CoA_TE"/>
</dbReference>
<comment type="caution">
    <text evidence="3">The sequence shown here is derived from an EMBL/GenBank/DDBJ whole genome shotgun (WGS) entry which is preliminary data.</text>
</comment>
<dbReference type="PANTHER" id="PTHR31793:SF27">
    <property type="entry name" value="NOVEL THIOESTERASE SUPERFAMILY DOMAIN AND SAPOSIN A-TYPE DOMAIN CONTAINING PROTEIN (0610012H03RIK)"/>
    <property type="match status" value="1"/>
</dbReference>
<organism evidence="3 4">
    <name type="scientific">Cysteiniphilum litorale</name>
    <dbReference type="NCBI Taxonomy" id="2056700"/>
    <lineage>
        <taxon>Bacteria</taxon>
        <taxon>Pseudomonadati</taxon>
        <taxon>Pseudomonadota</taxon>
        <taxon>Gammaproteobacteria</taxon>
        <taxon>Thiotrichales</taxon>
        <taxon>Fastidiosibacteraceae</taxon>
        <taxon>Cysteiniphilum</taxon>
    </lineage>
</organism>
<evidence type="ECO:0000256" key="2">
    <source>
        <dbReference type="ARBA" id="ARBA00022801"/>
    </source>
</evidence>
<dbReference type="AlphaFoldDB" id="A0A8J2Z6F2"/>
<sequence>MTDKPITHITDIVIPFFDVDSLQIAWHGHYVKYFEVARCELLDKIGYNYHAMAQSGYMWPVVDLQIKYIKPASFGQIIEVYSQVIEYQNRLKISYQIFDKATGQKLSKGQTTQLAVTLHNHELQFISPKILIQKIEGFHHD</sequence>
<dbReference type="EMBL" id="BMJS01000039">
    <property type="protein sequence ID" value="GGG06076.1"/>
    <property type="molecule type" value="Genomic_DNA"/>
</dbReference>
<dbReference type="RefSeq" id="WP_117003745.1">
    <property type="nucleotide sequence ID" value="NZ_BMJS01000039.1"/>
</dbReference>
<dbReference type="Gene3D" id="3.10.129.10">
    <property type="entry name" value="Hotdog Thioesterase"/>
    <property type="match status" value="1"/>
</dbReference>
<dbReference type="InterPro" id="IPR029069">
    <property type="entry name" value="HotDog_dom_sf"/>
</dbReference>
<dbReference type="OrthoDB" id="9800856at2"/>
<evidence type="ECO:0000313" key="3">
    <source>
        <dbReference type="EMBL" id="GGG06076.1"/>
    </source>
</evidence>
<dbReference type="InterPro" id="IPR006684">
    <property type="entry name" value="YbgC/YbaW"/>
</dbReference>
<keyword evidence="2" id="KW-0378">Hydrolase</keyword>
<dbReference type="SUPFAM" id="SSF54637">
    <property type="entry name" value="Thioesterase/thiol ester dehydrase-isomerase"/>
    <property type="match status" value="1"/>
</dbReference>
<name>A0A8J2Z6F2_9GAMM</name>
<gene>
    <name evidence="3" type="ORF">GCM10010995_24450</name>
</gene>
<proteinExistence type="inferred from homology"/>
<dbReference type="Proteomes" id="UP000636949">
    <property type="component" value="Unassembled WGS sequence"/>
</dbReference>
<reference evidence="3" key="1">
    <citation type="journal article" date="2014" name="Int. J. Syst. Evol. Microbiol.">
        <title>Complete genome sequence of Corynebacterium casei LMG S-19264T (=DSM 44701T), isolated from a smear-ripened cheese.</title>
        <authorList>
            <consortium name="US DOE Joint Genome Institute (JGI-PGF)"/>
            <person name="Walter F."/>
            <person name="Albersmeier A."/>
            <person name="Kalinowski J."/>
            <person name="Ruckert C."/>
        </authorList>
    </citation>
    <scope>NUCLEOTIDE SEQUENCE</scope>
    <source>
        <strain evidence="3">CGMCC 1.15758</strain>
    </source>
</reference>
<evidence type="ECO:0000313" key="4">
    <source>
        <dbReference type="Proteomes" id="UP000636949"/>
    </source>
</evidence>
<comment type="similarity">
    <text evidence="1">Belongs to the 4-hydroxybenzoyl-CoA thioesterase family.</text>
</comment>
<accession>A0A8J2Z6F2</accession>
<evidence type="ECO:0000256" key="1">
    <source>
        <dbReference type="ARBA" id="ARBA00005953"/>
    </source>
</evidence>